<keyword evidence="4" id="KW-0067">ATP-binding</keyword>
<comment type="caution">
    <text evidence="4">The sequence shown here is derived from an EMBL/GenBank/DDBJ whole genome shotgun (WGS) entry which is preliminary data.</text>
</comment>
<dbReference type="PANTHER" id="PTHR24421">
    <property type="entry name" value="NITRATE/NITRITE SENSOR PROTEIN NARX-RELATED"/>
    <property type="match status" value="1"/>
</dbReference>
<proteinExistence type="predicted"/>
<dbReference type="AlphaFoldDB" id="T1A8Y6"/>
<protein>
    <submittedName>
        <fullName evidence="4">ATP-binding region, ATPase-like domain protein</fullName>
    </submittedName>
</protein>
<dbReference type="GO" id="GO:0005524">
    <property type="term" value="F:ATP binding"/>
    <property type="evidence" value="ECO:0007669"/>
    <property type="project" value="UniProtKB-KW"/>
</dbReference>
<keyword evidence="1" id="KW-0808">Transferase</keyword>
<organism evidence="4">
    <name type="scientific">mine drainage metagenome</name>
    <dbReference type="NCBI Taxonomy" id="410659"/>
    <lineage>
        <taxon>unclassified sequences</taxon>
        <taxon>metagenomes</taxon>
        <taxon>ecological metagenomes</taxon>
    </lineage>
</organism>
<reference evidence="4" key="2">
    <citation type="journal article" date="2014" name="ISME J.">
        <title>Microbial stratification in low pH oxic and suboxic macroscopic growths along an acid mine drainage.</title>
        <authorList>
            <person name="Mendez-Garcia C."/>
            <person name="Mesa V."/>
            <person name="Sprenger R.R."/>
            <person name="Richter M."/>
            <person name="Diez M.S."/>
            <person name="Solano J."/>
            <person name="Bargiela R."/>
            <person name="Golyshina O.V."/>
            <person name="Manteca A."/>
            <person name="Ramos J.L."/>
            <person name="Gallego J.R."/>
            <person name="Llorente I."/>
            <person name="Martins Dos Santos V.A."/>
            <person name="Jensen O.N."/>
            <person name="Pelaez A.I."/>
            <person name="Sanchez J."/>
            <person name="Ferrer M."/>
        </authorList>
    </citation>
    <scope>NUCLEOTIDE SEQUENCE</scope>
</reference>
<sequence length="62" mass="6455">MLEVSDNGIGLPPPGRIHQGVGLRLMEHRCSLIGGRFVAESQPAGGTRIACILPAQPDLPGP</sequence>
<evidence type="ECO:0000256" key="1">
    <source>
        <dbReference type="ARBA" id="ARBA00022679"/>
    </source>
</evidence>
<keyword evidence="4" id="KW-0547">Nucleotide-binding</keyword>
<dbReference type="SUPFAM" id="SSF55874">
    <property type="entry name" value="ATPase domain of HSP90 chaperone/DNA topoisomerase II/histidine kinase"/>
    <property type="match status" value="1"/>
</dbReference>
<dbReference type="InterPro" id="IPR036890">
    <property type="entry name" value="HATPase_C_sf"/>
</dbReference>
<evidence type="ECO:0000313" key="4">
    <source>
        <dbReference type="EMBL" id="EQD57081.1"/>
    </source>
</evidence>
<dbReference type="GO" id="GO:0000160">
    <property type="term" value="P:phosphorelay signal transduction system"/>
    <property type="evidence" value="ECO:0007669"/>
    <property type="project" value="UniProtKB-KW"/>
</dbReference>
<feature type="domain" description="Histidine kinase/HSP90-like ATPase" evidence="3">
    <location>
        <begin position="2"/>
        <end position="56"/>
    </location>
</feature>
<dbReference type="Gene3D" id="3.30.565.10">
    <property type="entry name" value="Histidine kinase-like ATPase, C-terminal domain"/>
    <property type="match status" value="1"/>
</dbReference>
<evidence type="ECO:0000259" key="3">
    <source>
        <dbReference type="Pfam" id="PF02518"/>
    </source>
</evidence>
<accession>T1A8Y6</accession>
<dbReference type="PANTHER" id="PTHR24421:SF58">
    <property type="entry name" value="SIGNAL TRANSDUCTION HISTIDINE-PROTEIN KINASE_PHOSPHATASE UHPB"/>
    <property type="match status" value="1"/>
</dbReference>
<dbReference type="Pfam" id="PF02518">
    <property type="entry name" value="HATPase_c"/>
    <property type="match status" value="1"/>
</dbReference>
<dbReference type="GO" id="GO:0016301">
    <property type="term" value="F:kinase activity"/>
    <property type="evidence" value="ECO:0007669"/>
    <property type="project" value="UniProtKB-KW"/>
</dbReference>
<name>T1A8Y6_9ZZZZ</name>
<dbReference type="EMBL" id="AUZZ01003405">
    <property type="protein sequence ID" value="EQD57081.1"/>
    <property type="molecule type" value="Genomic_DNA"/>
</dbReference>
<dbReference type="InterPro" id="IPR003594">
    <property type="entry name" value="HATPase_dom"/>
</dbReference>
<dbReference type="InterPro" id="IPR050482">
    <property type="entry name" value="Sensor_HK_TwoCompSys"/>
</dbReference>
<evidence type="ECO:0000256" key="2">
    <source>
        <dbReference type="ARBA" id="ARBA00022777"/>
    </source>
</evidence>
<reference evidence="4" key="1">
    <citation type="submission" date="2013-08" db="EMBL/GenBank/DDBJ databases">
        <authorList>
            <person name="Mendez C."/>
            <person name="Richter M."/>
            <person name="Ferrer M."/>
            <person name="Sanchez J."/>
        </authorList>
    </citation>
    <scope>NUCLEOTIDE SEQUENCE</scope>
</reference>
<gene>
    <name evidence="4" type="ORF">B2A_04979</name>
</gene>
<keyword evidence="2" id="KW-0418">Kinase</keyword>